<evidence type="ECO:0000259" key="4">
    <source>
        <dbReference type="SMART" id="SM00345"/>
    </source>
</evidence>
<accession>A0A644YSC6</accession>
<comment type="caution">
    <text evidence="5">The sequence shown here is derived from an EMBL/GenBank/DDBJ whole genome shotgun (WGS) entry which is preliminary data.</text>
</comment>
<feature type="domain" description="HTH gntR-type" evidence="4">
    <location>
        <begin position="11"/>
        <end position="68"/>
    </location>
</feature>
<evidence type="ECO:0000256" key="1">
    <source>
        <dbReference type="ARBA" id="ARBA00023015"/>
    </source>
</evidence>
<dbReference type="PANTHER" id="PTHR30146">
    <property type="entry name" value="LACI-RELATED TRANSCRIPTIONAL REPRESSOR"/>
    <property type="match status" value="1"/>
</dbReference>
<evidence type="ECO:0000256" key="3">
    <source>
        <dbReference type="ARBA" id="ARBA00023163"/>
    </source>
</evidence>
<dbReference type="EMBL" id="VSSQ01006008">
    <property type="protein sequence ID" value="MPM31207.1"/>
    <property type="molecule type" value="Genomic_DNA"/>
</dbReference>
<dbReference type="PANTHER" id="PTHR30146:SF109">
    <property type="entry name" value="HTH-TYPE TRANSCRIPTIONAL REGULATOR GALS"/>
    <property type="match status" value="1"/>
</dbReference>
<keyword evidence="3" id="KW-0804">Transcription</keyword>
<dbReference type="SUPFAM" id="SSF53822">
    <property type="entry name" value="Periplasmic binding protein-like I"/>
    <property type="match status" value="1"/>
</dbReference>
<dbReference type="Pfam" id="PF00392">
    <property type="entry name" value="GntR"/>
    <property type="match status" value="1"/>
</dbReference>
<dbReference type="InterPro" id="IPR046335">
    <property type="entry name" value="LacI/GalR-like_sensor"/>
</dbReference>
<proteinExistence type="predicted"/>
<evidence type="ECO:0000256" key="2">
    <source>
        <dbReference type="ARBA" id="ARBA00023125"/>
    </source>
</evidence>
<dbReference type="Gene3D" id="3.40.50.2300">
    <property type="match status" value="2"/>
</dbReference>
<keyword evidence="1" id="KW-0805">Transcription regulation</keyword>
<dbReference type="Gene3D" id="1.10.10.10">
    <property type="entry name" value="Winged helix-like DNA-binding domain superfamily/Winged helix DNA-binding domain"/>
    <property type="match status" value="1"/>
</dbReference>
<organism evidence="5">
    <name type="scientific">bioreactor metagenome</name>
    <dbReference type="NCBI Taxonomy" id="1076179"/>
    <lineage>
        <taxon>unclassified sequences</taxon>
        <taxon>metagenomes</taxon>
        <taxon>ecological metagenomes</taxon>
    </lineage>
</organism>
<dbReference type="SUPFAM" id="SSF46785">
    <property type="entry name" value="Winged helix' DNA-binding domain"/>
    <property type="match status" value="1"/>
</dbReference>
<dbReference type="InterPro" id="IPR000524">
    <property type="entry name" value="Tscrpt_reg_HTH_GntR"/>
</dbReference>
<dbReference type="SMART" id="SM00345">
    <property type="entry name" value="HTH_GNTR"/>
    <property type="match status" value="1"/>
</dbReference>
<protein>
    <submittedName>
        <fullName evidence="5">HTH-type transcriptional repressor PurR</fullName>
    </submittedName>
</protein>
<dbReference type="AlphaFoldDB" id="A0A644YSC6"/>
<dbReference type="GO" id="GO:0000976">
    <property type="term" value="F:transcription cis-regulatory region binding"/>
    <property type="evidence" value="ECO:0007669"/>
    <property type="project" value="TreeGrafter"/>
</dbReference>
<dbReference type="Pfam" id="PF13377">
    <property type="entry name" value="Peripla_BP_3"/>
    <property type="match status" value="1"/>
</dbReference>
<keyword evidence="2" id="KW-0238">DNA-binding</keyword>
<reference evidence="5" key="1">
    <citation type="submission" date="2019-08" db="EMBL/GenBank/DDBJ databases">
        <authorList>
            <person name="Kucharzyk K."/>
            <person name="Murdoch R.W."/>
            <person name="Higgins S."/>
            <person name="Loffler F."/>
        </authorList>
    </citation>
    <scope>NUCLEOTIDE SEQUENCE</scope>
</reference>
<sequence>MAKQIVHYQKLFRIVSDRIQSGEITGKLPSIAEFTAEFGVSHNTVKKVIDQLKLAGRVYGFQGKGVYVLGPGPKVNNRGVIGICIECAALRNPFYLKVFDALRNELRERDFDFKYFQSAAQVVGDYVDGIIFIDYYLTDLEAQVISDRFGVRLVVVNRKIAPITTVGNDNFSCGYMALEYLHRQGHRKIGLISRDTHIKKSIFDYRMQGVMKYVGEHPEIEIADSPIHITRGGADEIFASRAARELLDARKDLTAIFAFTDVLALGVLSELQQRGIRVPDDISLCGVDNRDFSVLMNPPLTTLEEPAELVAHQAMEVLLRQIDEGRWLDDLLLPPVMVERASVKQNS</sequence>
<gene>
    <name evidence="5" type="primary">purR_30</name>
    <name evidence="5" type="ORF">SDC9_77761</name>
</gene>
<dbReference type="InterPro" id="IPR028082">
    <property type="entry name" value="Peripla_BP_I"/>
</dbReference>
<evidence type="ECO:0000313" key="5">
    <source>
        <dbReference type="EMBL" id="MPM31207.1"/>
    </source>
</evidence>
<dbReference type="CDD" id="cd06267">
    <property type="entry name" value="PBP1_LacI_sugar_binding-like"/>
    <property type="match status" value="1"/>
</dbReference>
<dbReference type="InterPro" id="IPR036390">
    <property type="entry name" value="WH_DNA-bd_sf"/>
</dbReference>
<dbReference type="InterPro" id="IPR036388">
    <property type="entry name" value="WH-like_DNA-bd_sf"/>
</dbReference>
<name>A0A644YSC6_9ZZZZ</name>
<dbReference type="GO" id="GO:0003700">
    <property type="term" value="F:DNA-binding transcription factor activity"/>
    <property type="evidence" value="ECO:0007669"/>
    <property type="project" value="InterPro"/>
</dbReference>